<dbReference type="Proteomes" id="UP001652660">
    <property type="component" value="Chromosome 3c"/>
</dbReference>
<sequence length="479" mass="55360">MVIPYYEKEESLNRLIESVFLNLLAYSNDPYTMINMCILTPKNSSVDQQNDIMIKRFPENLHVYGSKVEGIILNNDIPRMSSILQVYKKYNISNAEVKPILPKYQTTEITHQWTITSKTVIEEVIDDEDMMLVKFNYTKFTDLAQYMDDKTKSVDVLGIVIEALEKKAITTNYREPIVQKFVLVNENWDDFIKNEGQQIISAMNNYPVIIARRIKVNNYNGISLSTWFDSAILVDPPVQEARELKNWAIRNSKELTVILEQKTYTRYNPELSLKPDQKTTISCNVNPSHKYMGQRTVHFLAHISEILVYELQKFYRGTAAAHGVIFSYNTCKEKHPAEPRCRFDVDLWDHTGVITASIFGEQAEQLLTFNALEIMEHFKQNIELPLETVHTDLESKWFLIHIKPVQTQVADTKQRYTIIYYSEIVDVATPISSVNESIVPFLSVQIRMALHRSQLQVEEPEKNASQLEGTSSSKKPKLT</sequence>
<keyword evidence="2" id="KW-1185">Reference proteome</keyword>
<feature type="region of interest" description="Disordered" evidence="1">
    <location>
        <begin position="457"/>
        <end position="479"/>
    </location>
</feature>
<dbReference type="GeneID" id="140037955"/>
<accession>A0ABM4X5D3</accession>
<gene>
    <name evidence="3" type="primary">LOC140037955</name>
</gene>
<evidence type="ECO:0000256" key="1">
    <source>
        <dbReference type="SAM" id="MobiDB-lite"/>
    </source>
</evidence>
<evidence type="ECO:0000313" key="3">
    <source>
        <dbReference type="RefSeq" id="XP_071939242.1"/>
    </source>
</evidence>
<dbReference type="SUPFAM" id="SSF50249">
    <property type="entry name" value="Nucleic acid-binding proteins"/>
    <property type="match status" value="2"/>
</dbReference>
<dbReference type="RefSeq" id="XP_071939242.1">
    <property type="nucleotide sequence ID" value="XM_072083141.1"/>
</dbReference>
<reference evidence="3" key="1">
    <citation type="submission" date="2025-08" db="UniProtKB">
        <authorList>
            <consortium name="RefSeq"/>
        </authorList>
    </citation>
    <scope>IDENTIFICATION</scope>
    <source>
        <tissue evidence="3">Leaves</tissue>
    </source>
</reference>
<protein>
    <submittedName>
        <fullName evidence="3">Replication protein A 70 kDa DNA-binding subunit B-like</fullName>
    </submittedName>
</protein>
<dbReference type="PANTHER" id="PTHR47165:SF4">
    <property type="entry name" value="OS03G0429900 PROTEIN"/>
    <property type="match status" value="1"/>
</dbReference>
<organism evidence="2 3">
    <name type="scientific">Coffea arabica</name>
    <name type="common">Arabian coffee</name>
    <dbReference type="NCBI Taxonomy" id="13443"/>
    <lineage>
        <taxon>Eukaryota</taxon>
        <taxon>Viridiplantae</taxon>
        <taxon>Streptophyta</taxon>
        <taxon>Embryophyta</taxon>
        <taxon>Tracheophyta</taxon>
        <taxon>Spermatophyta</taxon>
        <taxon>Magnoliopsida</taxon>
        <taxon>eudicotyledons</taxon>
        <taxon>Gunneridae</taxon>
        <taxon>Pentapetalae</taxon>
        <taxon>asterids</taxon>
        <taxon>lamiids</taxon>
        <taxon>Gentianales</taxon>
        <taxon>Rubiaceae</taxon>
        <taxon>Ixoroideae</taxon>
        <taxon>Gardenieae complex</taxon>
        <taxon>Bertiereae - Coffeeae clade</taxon>
        <taxon>Coffeeae</taxon>
        <taxon>Coffea</taxon>
    </lineage>
</organism>
<dbReference type="PANTHER" id="PTHR47165">
    <property type="entry name" value="OS03G0429900 PROTEIN"/>
    <property type="match status" value="1"/>
</dbReference>
<dbReference type="InterPro" id="IPR012340">
    <property type="entry name" value="NA-bd_OB-fold"/>
</dbReference>
<evidence type="ECO:0000313" key="2">
    <source>
        <dbReference type="Proteomes" id="UP001652660"/>
    </source>
</evidence>
<proteinExistence type="predicted"/>
<dbReference type="Gene3D" id="2.40.50.140">
    <property type="entry name" value="Nucleic acid-binding proteins"/>
    <property type="match status" value="3"/>
</dbReference>
<feature type="compositionally biased region" description="Polar residues" evidence="1">
    <location>
        <begin position="463"/>
        <end position="473"/>
    </location>
</feature>
<name>A0ABM4X5D3_COFAR</name>